<name>A0AAW0C4Y6_9AGAR</name>
<comment type="caution">
    <text evidence="2">The sequence shown here is derived from an EMBL/GenBank/DDBJ whole genome shotgun (WGS) entry which is preliminary data.</text>
</comment>
<reference evidence="2 3" key="1">
    <citation type="submission" date="2024-01" db="EMBL/GenBank/DDBJ databases">
        <title>A draft genome for a cacao thread blight-causing isolate of Paramarasmius palmivorus.</title>
        <authorList>
            <person name="Baruah I.K."/>
            <person name="Bukari Y."/>
            <person name="Amoako-Attah I."/>
            <person name="Meinhardt L.W."/>
            <person name="Bailey B.A."/>
            <person name="Cohen S.P."/>
        </authorList>
    </citation>
    <scope>NUCLEOTIDE SEQUENCE [LARGE SCALE GENOMIC DNA]</scope>
    <source>
        <strain evidence="2 3">GH-12</strain>
    </source>
</reference>
<sequence length="147" mass="16198">MSSASRRRLVCRKCGSPVHGQACGLCGSTLTTLSVMTQTRQRQWLRNYSSSSKPHGMEGLEDWKGSPPVQTVYHDHEEYTWTSSTGGFSKMVVQYSGAKNATGWNDADFEKPGFFSICQLVTIVVVVAVLVATATAFTVIDRQSREQ</sequence>
<gene>
    <name evidence="2" type="ORF">VNI00_012747</name>
</gene>
<evidence type="ECO:0000313" key="2">
    <source>
        <dbReference type="EMBL" id="KAK7033523.1"/>
    </source>
</evidence>
<keyword evidence="1" id="KW-0812">Transmembrane</keyword>
<feature type="transmembrane region" description="Helical" evidence="1">
    <location>
        <begin position="114"/>
        <end position="140"/>
    </location>
</feature>
<keyword evidence="1" id="KW-0472">Membrane</keyword>
<dbReference type="Proteomes" id="UP001383192">
    <property type="component" value="Unassembled WGS sequence"/>
</dbReference>
<accession>A0AAW0C4Y6</accession>
<organism evidence="2 3">
    <name type="scientific">Paramarasmius palmivorus</name>
    <dbReference type="NCBI Taxonomy" id="297713"/>
    <lineage>
        <taxon>Eukaryota</taxon>
        <taxon>Fungi</taxon>
        <taxon>Dikarya</taxon>
        <taxon>Basidiomycota</taxon>
        <taxon>Agaricomycotina</taxon>
        <taxon>Agaricomycetes</taxon>
        <taxon>Agaricomycetidae</taxon>
        <taxon>Agaricales</taxon>
        <taxon>Marasmiineae</taxon>
        <taxon>Marasmiaceae</taxon>
        <taxon>Paramarasmius</taxon>
    </lineage>
</organism>
<dbReference type="EMBL" id="JAYKXP010000061">
    <property type="protein sequence ID" value="KAK7033523.1"/>
    <property type="molecule type" value="Genomic_DNA"/>
</dbReference>
<protein>
    <submittedName>
        <fullName evidence="2">Uncharacterized protein</fullName>
    </submittedName>
</protein>
<evidence type="ECO:0000313" key="3">
    <source>
        <dbReference type="Proteomes" id="UP001383192"/>
    </source>
</evidence>
<dbReference type="AlphaFoldDB" id="A0AAW0C4Y6"/>
<keyword evidence="1" id="KW-1133">Transmembrane helix</keyword>
<keyword evidence="3" id="KW-1185">Reference proteome</keyword>
<evidence type="ECO:0000256" key="1">
    <source>
        <dbReference type="SAM" id="Phobius"/>
    </source>
</evidence>
<proteinExistence type="predicted"/>